<organism evidence="2 3">
    <name type="scientific">Tetrahymena thermophila (strain SB210)</name>
    <dbReference type="NCBI Taxonomy" id="312017"/>
    <lineage>
        <taxon>Eukaryota</taxon>
        <taxon>Sar</taxon>
        <taxon>Alveolata</taxon>
        <taxon>Ciliophora</taxon>
        <taxon>Intramacronucleata</taxon>
        <taxon>Oligohymenophorea</taxon>
        <taxon>Hymenostomatida</taxon>
        <taxon>Tetrahymenina</taxon>
        <taxon>Tetrahymenidae</taxon>
        <taxon>Tetrahymena</taxon>
    </lineage>
</organism>
<evidence type="ECO:0008006" key="4">
    <source>
        <dbReference type="Google" id="ProtNLM"/>
    </source>
</evidence>
<accession>W7X698</accession>
<dbReference type="Proteomes" id="UP000009168">
    <property type="component" value="Unassembled WGS sequence"/>
</dbReference>
<proteinExistence type="predicted"/>
<feature type="chain" id="PRO_5004905728" description="Transmembrane protein" evidence="1">
    <location>
        <begin position="21"/>
        <end position="385"/>
    </location>
</feature>
<protein>
    <recommendedName>
        <fullName evidence="4">Transmembrane protein</fullName>
    </recommendedName>
</protein>
<dbReference type="EMBL" id="GG662449">
    <property type="protein sequence ID" value="EWS71868.1"/>
    <property type="molecule type" value="Genomic_DNA"/>
</dbReference>
<sequence length="385" mass="44826">MKKIIIFCLILAIIFCKCNLLKTEYPNPSKNLITFKLNDNFKTNATLSQLGQVQMQMNLFSQETYFTSPDCVNCQIYGTKEDRPFICNKEEYCVEHLQAIGDVDQYFKANGSVIDMNLILDSIEFYLSRGIYVKWISQQQQGKTYQYQGIGLALTNCVQSTFLRSLYNQAKIENFSYSLYYEVDSYNLIVGGYNQSLLAQEFYNLKSVSERRSDPYRIADDLVFADLYFNEQNILKDAQVLLDPTIDGIILPRKLFDQMNNILLTQRKVPDISAFLPEQPGIWSSLNAVPSFQIQFKLDDPDAYSKYLKVNFDALTFNTKNQRGQFTPRISFVNIIDENNQFYNVVRVGKILFQQMMYFKFIQIEDQTQKTEFRGLAPMIKIQQK</sequence>
<keyword evidence="3" id="KW-1185">Reference proteome</keyword>
<name>W7X698_TETTS</name>
<gene>
    <name evidence="2" type="ORF">TTHERM_000300489</name>
</gene>
<feature type="signal peptide" evidence="1">
    <location>
        <begin position="1"/>
        <end position="20"/>
    </location>
</feature>
<dbReference type="SUPFAM" id="SSF50630">
    <property type="entry name" value="Acid proteases"/>
    <property type="match status" value="1"/>
</dbReference>
<keyword evidence="1" id="KW-0732">Signal</keyword>
<dbReference type="KEGG" id="tet:TTHERM_000300489"/>
<evidence type="ECO:0000313" key="2">
    <source>
        <dbReference type="EMBL" id="EWS71868.1"/>
    </source>
</evidence>
<reference evidence="3" key="1">
    <citation type="journal article" date="2006" name="PLoS Biol.">
        <title>Macronuclear genome sequence of the ciliate Tetrahymena thermophila, a model eukaryote.</title>
        <authorList>
            <person name="Eisen J.A."/>
            <person name="Coyne R.S."/>
            <person name="Wu M."/>
            <person name="Wu D."/>
            <person name="Thiagarajan M."/>
            <person name="Wortman J.R."/>
            <person name="Badger J.H."/>
            <person name="Ren Q."/>
            <person name="Amedeo P."/>
            <person name="Jones K.M."/>
            <person name="Tallon L.J."/>
            <person name="Delcher A.L."/>
            <person name="Salzberg S.L."/>
            <person name="Silva J.C."/>
            <person name="Haas B.J."/>
            <person name="Majoros W.H."/>
            <person name="Farzad M."/>
            <person name="Carlton J.M."/>
            <person name="Smith R.K. Jr."/>
            <person name="Garg J."/>
            <person name="Pearlman R.E."/>
            <person name="Karrer K.M."/>
            <person name="Sun L."/>
            <person name="Manning G."/>
            <person name="Elde N.C."/>
            <person name="Turkewitz A.P."/>
            <person name="Asai D.J."/>
            <person name="Wilkes D.E."/>
            <person name="Wang Y."/>
            <person name="Cai H."/>
            <person name="Collins K."/>
            <person name="Stewart B.A."/>
            <person name="Lee S.R."/>
            <person name="Wilamowska K."/>
            <person name="Weinberg Z."/>
            <person name="Ruzzo W.L."/>
            <person name="Wloga D."/>
            <person name="Gaertig J."/>
            <person name="Frankel J."/>
            <person name="Tsao C.-C."/>
            <person name="Gorovsky M.A."/>
            <person name="Keeling P.J."/>
            <person name="Waller R.F."/>
            <person name="Patron N.J."/>
            <person name="Cherry J.M."/>
            <person name="Stover N.A."/>
            <person name="Krieger C.J."/>
            <person name="del Toro C."/>
            <person name="Ryder H.F."/>
            <person name="Williamson S.C."/>
            <person name="Barbeau R.A."/>
            <person name="Hamilton E.P."/>
            <person name="Orias E."/>
        </authorList>
    </citation>
    <scope>NUCLEOTIDE SEQUENCE [LARGE SCALE GENOMIC DNA]</scope>
    <source>
        <strain evidence="3">SB210</strain>
    </source>
</reference>
<dbReference type="InterPro" id="IPR021109">
    <property type="entry name" value="Peptidase_aspartic_dom_sf"/>
</dbReference>
<evidence type="ECO:0000256" key="1">
    <source>
        <dbReference type="SAM" id="SignalP"/>
    </source>
</evidence>
<dbReference type="RefSeq" id="XP_012655612.1">
    <property type="nucleotide sequence ID" value="XM_012800158.1"/>
</dbReference>
<dbReference type="InParanoid" id="W7X698"/>
<evidence type="ECO:0000313" key="3">
    <source>
        <dbReference type="Proteomes" id="UP000009168"/>
    </source>
</evidence>
<dbReference type="AlphaFoldDB" id="W7X698"/>
<dbReference type="GeneID" id="24438291"/>